<dbReference type="InterPro" id="IPR032710">
    <property type="entry name" value="NTF2-like_dom_sf"/>
</dbReference>
<accession>A0ABV4HNL5</accession>
<dbReference type="Pfam" id="PF12680">
    <property type="entry name" value="SnoaL_2"/>
    <property type="match status" value="2"/>
</dbReference>
<sequence>MRISVLPLIALLLVTLLPSPAAAGAAIATNDTEAVVLKDFEALSAGDAEGLAALFAPRIEMYRLPTEAHTLVGPRSDRMRTREELRAYFEEAFVAKPPVRHEVLEMVSLDDLAVVRVAIHAPDGTPAEHAFTAFRVRDGLIESIWHIAREPAAAPQSGAAARATIRQLGEANNRGDADAVVALYHPDAKHSHARRDPARLGGAPPARVIDQASRRRFYRELYAEGTPTQVGLVDSAALGEWVATRERYTAPDGPPRDHLTIYRVHDGLIIDEWHLAP</sequence>
<reference evidence="3 4" key="1">
    <citation type="submission" date="2024-07" db="EMBL/GenBank/DDBJ databases">
        <title>Luteimonas salilacus sp. nov., isolated from the shore soil of Salt Lake in Tibet of China.</title>
        <authorList>
            <person name="Zhang X."/>
            <person name="Li A."/>
        </authorList>
    </citation>
    <scope>NUCLEOTIDE SEQUENCE [LARGE SCALE GENOMIC DNA]</scope>
    <source>
        <strain evidence="3 4">B3-2-R+30</strain>
    </source>
</reference>
<organism evidence="3 4">
    <name type="scientific">Luteimonas salinilitoris</name>
    <dbReference type="NCBI Taxonomy" id="3237697"/>
    <lineage>
        <taxon>Bacteria</taxon>
        <taxon>Pseudomonadati</taxon>
        <taxon>Pseudomonadota</taxon>
        <taxon>Gammaproteobacteria</taxon>
        <taxon>Lysobacterales</taxon>
        <taxon>Lysobacteraceae</taxon>
        <taxon>Luteimonas</taxon>
    </lineage>
</organism>
<evidence type="ECO:0000313" key="3">
    <source>
        <dbReference type="EMBL" id="MEZ0474324.1"/>
    </source>
</evidence>
<feature type="domain" description="SnoaL-like" evidence="2">
    <location>
        <begin position="40"/>
        <end position="142"/>
    </location>
</feature>
<evidence type="ECO:0000259" key="2">
    <source>
        <dbReference type="Pfam" id="PF12680"/>
    </source>
</evidence>
<evidence type="ECO:0000313" key="4">
    <source>
        <dbReference type="Proteomes" id="UP001566331"/>
    </source>
</evidence>
<feature type="signal peptide" evidence="1">
    <location>
        <begin position="1"/>
        <end position="23"/>
    </location>
</feature>
<evidence type="ECO:0000256" key="1">
    <source>
        <dbReference type="SAM" id="SignalP"/>
    </source>
</evidence>
<keyword evidence="1" id="KW-0732">Signal</keyword>
<dbReference type="Gene3D" id="3.10.450.50">
    <property type="match status" value="2"/>
</dbReference>
<feature type="chain" id="PRO_5045532958" evidence="1">
    <location>
        <begin position="24"/>
        <end position="277"/>
    </location>
</feature>
<gene>
    <name evidence="3" type="ORF">AB6713_06795</name>
</gene>
<dbReference type="EMBL" id="JBFWIC010000007">
    <property type="protein sequence ID" value="MEZ0474324.1"/>
    <property type="molecule type" value="Genomic_DNA"/>
</dbReference>
<dbReference type="SUPFAM" id="SSF54427">
    <property type="entry name" value="NTF2-like"/>
    <property type="match status" value="2"/>
</dbReference>
<feature type="domain" description="SnoaL-like" evidence="2">
    <location>
        <begin position="166"/>
        <end position="270"/>
    </location>
</feature>
<dbReference type="RefSeq" id="WP_370563485.1">
    <property type="nucleotide sequence ID" value="NZ_JBFWIB010000004.1"/>
</dbReference>
<dbReference type="Proteomes" id="UP001566331">
    <property type="component" value="Unassembled WGS sequence"/>
</dbReference>
<name>A0ABV4HNL5_9GAMM</name>
<proteinExistence type="predicted"/>
<comment type="caution">
    <text evidence="3">The sequence shown here is derived from an EMBL/GenBank/DDBJ whole genome shotgun (WGS) entry which is preliminary data.</text>
</comment>
<dbReference type="InterPro" id="IPR037401">
    <property type="entry name" value="SnoaL-like"/>
</dbReference>
<keyword evidence="4" id="KW-1185">Reference proteome</keyword>
<protein>
    <submittedName>
        <fullName evidence="3">Nuclear transport factor 2 family protein</fullName>
    </submittedName>
</protein>